<organism evidence="1 2">
    <name type="scientific">Pseudomonas ulcerans</name>
    <dbReference type="NCBI Taxonomy" id="3115852"/>
    <lineage>
        <taxon>Bacteria</taxon>
        <taxon>Pseudomonadati</taxon>
        <taxon>Pseudomonadota</taxon>
        <taxon>Gammaproteobacteria</taxon>
        <taxon>Pseudomonadales</taxon>
        <taxon>Pseudomonadaceae</taxon>
        <taxon>Pseudomonas</taxon>
    </lineage>
</organism>
<dbReference type="EMBL" id="JAZDQJ010000006">
    <property type="protein sequence ID" value="MEE1933161.1"/>
    <property type="molecule type" value="Genomic_DNA"/>
</dbReference>
<proteinExistence type="predicted"/>
<dbReference type="Proteomes" id="UP001335100">
    <property type="component" value="Unassembled WGS sequence"/>
</dbReference>
<comment type="caution">
    <text evidence="1">The sequence shown here is derived from an EMBL/GenBank/DDBJ whole genome shotgun (WGS) entry which is preliminary data.</text>
</comment>
<name>A0ABU7HNR8_9PSED</name>
<evidence type="ECO:0000313" key="2">
    <source>
        <dbReference type="Proteomes" id="UP001335100"/>
    </source>
</evidence>
<keyword evidence="2" id="KW-1185">Reference proteome</keyword>
<sequence>MSIRFFDGTEEFELAAPGYQAGILAGDDAIRLAFADSWSADAFLTRHFPGREGLQRLRGLLGSQMPQMFRVDDQEVLRLMADMLVNGSLAMFRLPARPWLATRSPAADQPVTVVARATPASAAPERVEVAEPAPVAAPAKTFIEIELLDMQGRPVPGEAWIIILADGSEHRGTLDDQGLARVEGLDPGDCQVVFPYLDQRAVALYTGA</sequence>
<accession>A0ABU7HNR8</accession>
<gene>
    <name evidence="1" type="ORF">V0R50_08005</name>
</gene>
<dbReference type="RefSeq" id="WP_330074049.1">
    <property type="nucleotide sequence ID" value="NZ_JAZDQJ010000006.1"/>
</dbReference>
<protein>
    <submittedName>
        <fullName evidence="1">Uncharacterized protein</fullName>
    </submittedName>
</protein>
<evidence type="ECO:0000313" key="1">
    <source>
        <dbReference type="EMBL" id="MEE1933161.1"/>
    </source>
</evidence>
<reference evidence="1 2" key="1">
    <citation type="submission" date="2024-01" db="EMBL/GenBank/DDBJ databases">
        <title>Unpublished Manusciprt.</title>
        <authorList>
            <person name="Duman M."/>
            <person name="Valdes E.G."/>
            <person name="Ajmi N."/>
            <person name="Altun S."/>
            <person name="Saticioglu I.B."/>
        </authorList>
    </citation>
    <scope>NUCLEOTIDE SEQUENCE [LARGE SCALE GENOMIC DNA]</scope>
    <source>
        <strain evidence="1 2">148P</strain>
    </source>
</reference>